<dbReference type="InterPro" id="IPR036465">
    <property type="entry name" value="vWFA_dom_sf"/>
</dbReference>
<comment type="caution">
    <text evidence="2">The sequence shown here is derived from an EMBL/GenBank/DDBJ whole genome shotgun (WGS) entry which is preliminary data.</text>
</comment>
<accession>A0AAD9QYM7</accession>
<gene>
    <name evidence="2" type="ORF">P5673_005596</name>
</gene>
<evidence type="ECO:0008006" key="4">
    <source>
        <dbReference type="Google" id="ProtNLM"/>
    </source>
</evidence>
<dbReference type="AlphaFoldDB" id="A0AAD9QYM7"/>
<organism evidence="2 3">
    <name type="scientific">Acropora cervicornis</name>
    <name type="common">Staghorn coral</name>
    <dbReference type="NCBI Taxonomy" id="6130"/>
    <lineage>
        <taxon>Eukaryota</taxon>
        <taxon>Metazoa</taxon>
        <taxon>Cnidaria</taxon>
        <taxon>Anthozoa</taxon>
        <taxon>Hexacorallia</taxon>
        <taxon>Scleractinia</taxon>
        <taxon>Astrocoeniina</taxon>
        <taxon>Acroporidae</taxon>
        <taxon>Acropora</taxon>
    </lineage>
</organism>
<dbReference type="SUPFAM" id="SSF53300">
    <property type="entry name" value="vWA-like"/>
    <property type="match status" value="1"/>
</dbReference>
<keyword evidence="3" id="KW-1185">Reference proteome</keyword>
<dbReference type="Proteomes" id="UP001249851">
    <property type="component" value="Unassembled WGS sequence"/>
</dbReference>
<dbReference type="EMBL" id="JARQWQ010000009">
    <property type="protein sequence ID" value="KAK2569757.1"/>
    <property type="molecule type" value="Genomic_DNA"/>
</dbReference>
<sequence>MPPKKGKSKVPAKTKVVSDSKFQTLKVNDRISIKSFVEKHKLKFATGRGFYQLTKAETIQFHKEIVVRRKSDGSMASGDKVRELLGIAKETTKFHLDKSKLEDFDVFVQSTSYNRILLPDTEFLYDSSGGESSGSGKVTAASSASEEDVKAEPSTSRGSGRGKKRKTGDEKPAISVDEGIEEEKAPSPGKKPKPGAQAKASEGADVKEIVFSFDTTGSMYPCLTQVRKRVEETVTRLLKEIPGIRIAVFAHGDYQDKGHTYDTTWVDFSNDKKKICNFIKNVSSTCGYDSDECYELVLRQVRERLSWTPKSQRSLVMIGDASPHPPSYHLNTLKIDWRVEAKKLYNEMGVRIYSVQCLNYGGSDVFYRKLAELSCGWHLKLDQFASIVDFLTAICYREQGIEYLEAFEAEVKGRSKGSGLNRNMHALFDTLAGRSKSTYTGGEDYGGLEPINPSRFQILEVDERCDIRTFVENNHLSFKTGRGFYEFTKPEKISDKKEVVLVDKTSGDMFTGPEAIAMIGAGGANKIKPTSFEKWRVFVQSTSYNRVLMPDTGFLYEVDSDR</sequence>
<proteinExistence type="predicted"/>
<reference evidence="2" key="2">
    <citation type="journal article" date="2023" name="Science">
        <title>Genomic signatures of disease resistance in endangered staghorn corals.</title>
        <authorList>
            <person name="Vollmer S.V."/>
            <person name="Selwyn J.D."/>
            <person name="Despard B.A."/>
            <person name="Roesel C.L."/>
        </authorList>
    </citation>
    <scope>NUCLEOTIDE SEQUENCE</scope>
    <source>
        <strain evidence="2">K2</strain>
    </source>
</reference>
<name>A0AAD9QYM7_ACRCE</name>
<evidence type="ECO:0000313" key="2">
    <source>
        <dbReference type="EMBL" id="KAK2569757.1"/>
    </source>
</evidence>
<dbReference type="CDD" id="cd00198">
    <property type="entry name" value="vWFA"/>
    <property type="match status" value="1"/>
</dbReference>
<dbReference type="Gene3D" id="3.40.50.410">
    <property type="entry name" value="von Willebrand factor, type A domain"/>
    <property type="match status" value="1"/>
</dbReference>
<evidence type="ECO:0000256" key="1">
    <source>
        <dbReference type="SAM" id="MobiDB-lite"/>
    </source>
</evidence>
<evidence type="ECO:0000313" key="3">
    <source>
        <dbReference type="Proteomes" id="UP001249851"/>
    </source>
</evidence>
<dbReference type="PANTHER" id="PTHR47824">
    <property type="entry name" value="UBIQUITIN-LIKE DOMAIN-CONTAINING PROTEIN"/>
    <property type="match status" value="1"/>
</dbReference>
<feature type="region of interest" description="Disordered" evidence="1">
    <location>
        <begin position="128"/>
        <end position="201"/>
    </location>
</feature>
<protein>
    <recommendedName>
        <fullName evidence="4">VWFA domain-containing protein</fullName>
    </recommendedName>
</protein>
<reference evidence="2" key="1">
    <citation type="journal article" date="2023" name="G3 (Bethesda)">
        <title>Whole genome assembly and annotation of the endangered Caribbean coral Acropora cervicornis.</title>
        <authorList>
            <person name="Selwyn J.D."/>
            <person name="Vollmer S.V."/>
        </authorList>
    </citation>
    <scope>NUCLEOTIDE SEQUENCE</scope>
    <source>
        <strain evidence="2">K2</strain>
    </source>
</reference>
<dbReference type="PANTHER" id="PTHR47824:SF3">
    <property type="entry name" value="UBIQUITIN-LIKE DOMAIN-CONTAINING PROTEIN"/>
    <property type="match status" value="1"/>
</dbReference>